<dbReference type="AlphaFoldDB" id="A0A160PK21"/>
<feature type="transmembrane region" description="Helical" evidence="1">
    <location>
        <begin position="28"/>
        <end position="48"/>
    </location>
</feature>
<name>A0A160PK21_9HYPH</name>
<evidence type="ECO:0000313" key="3">
    <source>
        <dbReference type="Proteomes" id="UP000218288"/>
    </source>
</evidence>
<accession>A0A160PK21</accession>
<evidence type="ECO:0000313" key="2">
    <source>
        <dbReference type="EMBL" id="BAU93424.1"/>
    </source>
</evidence>
<keyword evidence="1" id="KW-0812">Transmembrane</keyword>
<proteinExistence type="predicted"/>
<protein>
    <submittedName>
        <fullName evidence="2">Uncharacterized protein</fullName>
    </submittedName>
</protein>
<evidence type="ECO:0000256" key="1">
    <source>
        <dbReference type="SAM" id="Phobius"/>
    </source>
</evidence>
<keyword evidence="1" id="KW-0472">Membrane</keyword>
<organism evidence="2 3">
    <name type="scientific">Methylorubrum populi</name>
    <dbReference type="NCBI Taxonomy" id="223967"/>
    <lineage>
        <taxon>Bacteria</taxon>
        <taxon>Pseudomonadati</taxon>
        <taxon>Pseudomonadota</taxon>
        <taxon>Alphaproteobacteria</taxon>
        <taxon>Hyphomicrobiales</taxon>
        <taxon>Methylobacteriaceae</taxon>
        <taxon>Methylorubrum</taxon>
    </lineage>
</organism>
<gene>
    <name evidence="2" type="ORF">MPPM_4819</name>
</gene>
<sequence>MISLWFASLAALFAQRAAVVGSFEREEHGIVIAIPGSLLAVGAVLLLVGR</sequence>
<reference evidence="2 3" key="1">
    <citation type="journal article" date="2016" name="Genome Announc.">
        <title>Complete Genome Sequence of Methylobacterium populi P-1M, Isolated from Pink-Pigmented Household Biofilm.</title>
        <authorList>
            <person name="Morohoshi T."/>
            <person name="Ikeda T."/>
        </authorList>
    </citation>
    <scope>NUCLEOTIDE SEQUENCE [LARGE SCALE GENOMIC DNA]</scope>
    <source>
        <strain evidence="2 3">P-1M</strain>
    </source>
</reference>
<keyword evidence="1" id="KW-1133">Transmembrane helix</keyword>
<dbReference type="RefSeq" id="WP_157914267.1">
    <property type="nucleotide sequence ID" value="NZ_AP014809.1"/>
</dbReference>
<dbReference type="EMBL" id="AP014809">
    <property type="protein sequence ID" value="BAU93424.1"/>
    <property type="molecule type" value="Genomic_DNA"/>
</dbReference>
<dbReference type="Proteomes" id="UP000218288">
    <property type="component" value="Chromosome"/>
</dbReference>